<name>A0A7T4QZN2_9GAMM</name>
<reference evidence="11 12" key="1">
    <citation type="submission" date="2020-12" db="EMBL/GenBank/DDBJ databases">
        <authorList>
            <person name="Shan Y."/>
        </authorList>
    </citation>
    <scope>NUCLEOTIDE SEQUENCE [LARGE SCALE GENOMIC DNA]</scope>
    <source>
        <strain evidence="12">csc3.9</strain>
    </source>
</reference>
<accession>A0A7T4QZN2</accession>
<dbReference type="SUPFAM" id="SSF103088">
    <property type="entry name" value="OmpA-like"/>
    <property type="match status" value="1"/>
</dbReference>
<dbReference type="GO" id="GO:0005886">
    <property type="term" value="C:plasma membrane"/>
    <property type="evidence" value="ECO:0007669"/>
    <property type="project" value="UniProtKB-SubCell"/>
</dbReference>
<dbReference type="InterPro" id="IPR025713">
    <property type="entry name" value="MotB-like_N_dom"/>
</dbReference>
<evidence type="ECO:0000256" key="3">
    <source>
        <dbReference type="ARBA" id="ARBA00022475"/>
    </source>
</evidence>
<keyword evidence="3" id="KW-1003">Cell membrane</keyword>
<comment type="similarity">
    <text evidence="2">Belongs to the MotB family.</text>
</comment>
<evidence type="ECO:0000256" key="9">
    <source>
        <dbReference type="SAM" id="Phobius"/>
    </source>
</evidence>
<dbReference type="Gene3D" id="3.30.1330.60">
    <property type="entry name" value="OmpA-like domain"/>
    <property type="match status" value="1"/>
</dbReference>
<evidence type="ECO:0000259" key="10">
    <source>
        <dbReference type="PROSITE" id="PS51123"/>
    </source>
</evidence>
<evidence type="ECO:0000313" key="11">
    <source>
        <dbReference type="EMBL" id="QQD17758.1"/>
    </source>
</evidence>
<dbReference type="PANTHER" id="PTHR30329">
    <property type="entry name" value="STATOR ELEMENT OF FLAGELLAR MOTOR COMPLEX"/>
    <property type="match status" value="1"/>
</dbReference>
<comment type="subcellular location">
    <subcellularLocation>
        <location evidence="1">Cell membrane</location>
        <topology evidence="1">Single-pass membrane protein</topology>
    </subcellularLocation>
</comment>
<keyword evidence="5 9" id="KW-1133">Transmembrane helix</keyword>
<evidence type="ECO:0000256" key="5">
    <source>
        <dbReference type="ARBA" id="ARBA00022989"/>
    </source>
</evidence>
<keyword evidence="6 7" id="KW-0472">Membrane</keyword>
<proteinExistence type="inferred from homology"/>
<gene>
    <name evidence="11" type="ORF">I6N98_15650</name>
</gene>
<dbReference type="CDD" id="cd07185">
    <property type="entry name" value="OmpA_C-like"/>
    <property type="match status" value="1"/>
</dbReference>
<sequence>MTQKPLDAPPEKKVEPGAPAWMLTFADLMSLLLAFFVLLFSFSEMDKQKFKELSGSLRNAFGVQKEMPAFQTPVGNNIIAREFSPAQTRPTIENEIRQEALRELQRALSRDVAFVEAQFAQEIANDQVEVEVSENGFIIIRLMENVTFESGSATLTINAWPVLEKLGDVIGHLPGDIVVSGHTDSLPINTSRFRSNWDLSSARASTVLQEIQRYSEQPQRRFRAVGYAANKPIDSNDTAEGRARNRRVEVTLLRGEEDPATGDFTELFEPPPNADTIPLN</sequence>
<dbReference type="InterPro" id="IPR006665">
    <property type="entry name" value="OmpA-like"/>
</dbReference>
<protein>
    <submittedName>
        <fullName evidence="11">OmpA family protein</fullName>
    </submittedName>
</protein>
<evidence type="ECO:0000256" key="2">
    <source>
        <dbReference type="ARBA" id="ARBA00008914"/>
    </source>
</evidence>
<dbReference type="RefSeq" id="WP_198569257.1">
    <property type="nucleotide sequence ID" value="NZ_CP066167.1"/>
</dbReference>
<feature type="transmembrane region" description="Helical" evidence="9">
    <location>
        <begin position="20"/>
        <end position="42"/>
    </location>
</feature>
<dbReference type="Proteomes" id="UP000596063">
    <property type="component" value="Chromosome"/>
</dbReference>
<dbReference type="Pfam" id="PF13677">
    <property type="entry name" value="MotB_plug"/>
    <property type="match status" value="1"/>
</dbReference>
<evidence type="ECO:0000256" key="6">
    <source>
        <dbReference type="ARBA" id="ARBA00023136"/>
    </source>
</evidence>
<organism evidence="11 12">
    <name type="scientific">Spongiibacter nanhainus</name>
    <dbReference type="NCBI Taxonomy" id="2794344"/>
    <lineage>
        <taxon>Bacteria</taxon>
        <taxon>Pseudomonadati</taxon>
        <taxon>Pseudomonadota</taxon>
        <taxon>Gammaproteobacteria</taxon>
        <taxon>Cellvibrionales</taxon>
        <taxon>Spongiibacteraceae</taxon>
        <taxon>Spongiibacter</taxon>
    </lineage>
</organism>
<dbReference type="PROSITE" id="PS51123">
    <property type="entry name" value="OMPA_2"/>
    <property type="match status" value="1"/>
</dbReference>
<dbReference type="InterPro" id="IPR036737">
    <property type="entry name" value="OmpA-like_sf"/>
</dbReference>
<dbReference type="PANTHER" id="PTHR30329:SF21">
    <property type="entry name" value="LIPOPROTEIN YIAD-RELATED"/>
    <property type="match status" value="1"/>
</dbReference>
<keyword evidence="4 9" id="KW-0812">Transmembrane</keyword>
<dbReference type="Pfam" id="PF00691">
    <property type="entry name" value="OmpA"/>
    <property type="match status" value="1"/>
</dbReference>
<evidence type="ECO:0000256" key="7">
    <source>
        <dbReference type="PROSITE-ProRule" id="PRU00473"/>
    </source>
</evidence>
<dbReference type="KEGG" id="snan:I6N98_15650"/>
<evidence type="ECO:0000256" key="4">
    <source>
        <dbReference type="ARBA" id="ARBA00022692"/>
    </source>
</evidence>
<evidence type="ECO:0000313" key="12">
    <source>
        <dbReference type="Proteomes" id="UP000596063"/>
    </source>
</evidence>
<keyword evidence="12" id="KW-1185">Reference proteome</keyword>
<dbReference type="EMBL" id="CP066167">
    <property type="protein sequence ID" value="QQD17758.1"/>
    <property type="molecule type" value="Genomic_DNA"/>
</dbReference>
<feature type="region of interest" description="Disordered" evidence="8">
    <location>
        <begin position="259"/>
        <end position="280"/>
    </location>
</feature>
<dbReference type="AlphaFoldDB" id="A0A7T4QZN2"/>
<dbReference type="InterPro" id="IPR050330">
    <property type="entry name" value="Bact_OuterMem_StrucFunc"/>
</dbReference>
<evidence type="ECO:0000256" key="8">
    <source>
        <dbReference type="SAM" id="MobiDB-lite"/>
    </source>
</evidence>
<evidence type="ECO:0000256" key="1">
    <source>
        <dbReference type="ARBA" id="ARBA00004162"/>
    </source>
</evidence>
<feature type="domain" description="OmpA-like" evidence="10">
    <location>
        <begin position="135"/>
        <end position="256"/>
    </location>
</feature>